<organism evidence="3 4">
    <name type="scientific">Turkeypox virus</name>
    <dbReference type="NCBI Taxonomy" id="336486"/>
    <lineage>
        <taxon>Viruses</taxon>
        <taxon>Varidnaviria</taxon>
        <taxon>Bamfordvirae</taxon>
        <taxon>Nucleocytoviricota</taxon>
        <taxon>Pokkesviricetes</taxon>
        <taxon>Chitovirales</taxon>
        <taxon>Poxviridae</taxon>
        <taxon>Chordopoxvirinae</taxon>
        <taxon>Avipoxvirus</taxon>
        <taxon>Avipoxvirus turkeypox</taxon>
    </lineage>
</organism>
<dbReference type="CDD" id="cd09120">
    <property type="entry name" value="PLDc_DNaseII_1"/>
    <property type="match status" value="1"/>
</dbReference>
<dbReference type="Pfam" id="PF03265">
    <property type="entry name" value="DNase_II"/>
    <property type="match status" value="1"/>
</dbReference>
<dbReference type="EMBL" id="KP728110">
    <property type="protein sequence ID" value="ALA62388.1"/>
    <property type="molecule type" value="Genomic_DNA"/>
</dbReference>
<sequence length="383" mass="43578">MVAKLIGLSSLTLILIITTCFLIRYLTIQKSSIPTPAHSNTVTCKNENGEVVDWYFIYKLPEHRRFNFSGYEYIYIDSIGLTWKHSVISIDSMKSMLGVTLSNIYNNNISSNYLLYNDIVPGYNFYMRHHGRTKGIISWNNASGYWILHSIPGFPAIPNNSYTYPLTGIKDGQSILCITIPYKSVITILYDTIPISRPNVYNCSIKDMGALYNICNSVHSIEYNTSITWFDSVGGEHFTLFTKSDKYSQDMVSMLIAPSLKTHILSETRQRRGQTVPTYCSDDFHVHNIVSVAPNNNHFMSYRDNSKWLVSLNEVDGWVCIGDIDRSPAQFHRGGSYVCTRNTYLYHAMAGSVIKYESCKYDCDMSIAGRVINVPCSDDDYYS</sequence>
<dbReference type="RefSeq" id="YP_009177035.1">
    <property type="nucleotide sequence ID" value="NC_028238.1"/>
</dbReference>
<accession>A0A0M5HS70</accession>
<dbReference type="PANTHER" id="PTHR10858">
    <property type="entry name" value="DEOXYRIBONUCLEASE II"/>
    <property type="match status" value="1"/>
</dbReference>
<keyword evidence="2" id="KW-0378">Hydrolase</keyword>
<dbReference type="PANTHER" id="PTHR10858:SF2">
    <property type="entry name" value="DEOXYRIBONUCLEASE-2-BETA"/>
    <property type="match status" value="1"/>
</dbReference>
<dbReference type="InterPro" id="IPR004947">
    <property type="entry name" value="DNase_II"/>
</dbReference>
<dbReference type="GeneID" id="26122704"/>
<evidence type="ECO:0000256" key="2">
    <source>
        <dbReference type="ARBA" id="ARBA00022801"/>
    </source>
</evidence>
<protein>
    <submittedName>
        <fullName evidence="3">Deoxyribonuclease II</fullName>
    </submittedName>
</protein>
<comment type="similarity">
    <text evidence="1">Belongs to the DNase II family.</text>
</comment>
<keyword evidence="4" id="KW-1185">Reference proteome</keyword>
<name>A0A0M5HS70_9POXV</name>
<proteinExistence type="inferred from homology"/>
<evidence type="ECO:0000256" key="1">
    <source>
        <dbReference type="ARBA" id="ARBA00007527"/>
    </source>
</evidence>
<evidence type="ECO:0000313" key="4">
    <source>
        <dbReference type="Proteomes" id="UP000142477"/>
    </source>
</evidence>
<reference evidence="3 4" key="1">
    <citation type="journal article" date="2015" name="Infect. Genet. Evol.">
        <title>Unique genomic organization of a novel Avipoxvirus detected in turkey (Meleagris gallopavo).</title>
        <authorList>
            <person name="Banyai K."/>
            <person name="Palya V."/>
            <person name="Denes B."/>
            <person name="Glavits R."/>
            <person name="Ivanics E."/>
            <person name="Horvath B."/>
            <person name="Farkas S.L."/>
            <person name="Marton S."/>
            <person name="Balint A."/>
            <person name="Gyuranecz M."/>
            <person name="Erdelyi K."/>
            <person name="Dan A."/>
        </authorList>
    </citation>
    <scope>NUCLEOTIDE SEQUENCE [LARGE SCALE GENOMIC DNA]</scope>
    <source>
        <strain evidence="3 4">TKPV-HU1124/2011</strain>
    </source>
</reference>
<dbReference type="OrthoDB" id="31234at10239"/>
<dbReference type="GO" id="GO:0004531">
    <property type="term" value="F:deoxyribonuclease II activity"/>
    <property type="evidence" value="ECO:0007669"/>
    <property type="project" value="InterPro"/>
</dbReference>
<evidence type="ECO:0000313" key="3">
    <source>
        <dbReference type="EMBL" id="ALA62388.1"/>
    </source>
</evidence>
<dbReference type="KEGG" id="vg:26122704"/>
<dbReference type="Proteomes" id="UP000142477">
    <property type="component" value="Segment"/>
</dbReference>